<protein>
    <submittedName>
        <fullName evidence="2">Uncharacterized protein</fullName>
    </submittedName>
</protein>
<accession>A0ABM7RH01</accession>
<reference evidence="2 3" key="1">
    <citation type="submission" date="2021-06" db="EMBL/GenBank/DDBJ databases">
        <title>Complete genome of Haloferula helveola possessing various polysaccharide degrading enzymes.</title>
        <authorList>
            <person name="Takami H."/>
            <person name="Huang C."/>
            <person name="Hamasaki K."/>
        </authorList>
    </citation>
    <scope>NUCLEOTIDE SEQUENCE [LARGE SCALE GENOMIC DNA]</scope>
    <source>
        <strain evidence="2 3">CN-1</strain>
    </source>
</reference>
<gene>
    <name evidence="2" type="ORF">HAHE_25860</name>
</gene>
<evidence type="ECO:0000313" key="2">
    <source>
        <dbReference type="EMBL" id="BCX48678.1"/>
    </source>
</evidence>
<name>A0ABM7RH01_9BACT</name>
<feature type="region of interest" description="Disordered" evidence="1">
    <location>
        <begin position="200"/>
        <end position="221"/>
    </location>
</feature>
<organism evidence="2 3">
    <name type="scientific">Haloferula helveola</name>
    <dbReference type="NCBI Taxonomy" id="490095"/>
    <lineage>
        <taxon>Bacteria</taxon>
        <taxon>Pseudomonadati</taxon>
        <taxon>Verrucomicrobiota</taxon>
        <taxon>Verrucomicrobiia</taxon>
        <taxon>Verrucomicrobiales</taxon>
        <taxon>Verrucomicrobiaceae</taxon>
        <taxon>Haloferula</taxon>
    </lineage>
</organism>
<dbReference type="RefSeq" id="WP_338685003.1">
    <property type="nucleotide sequence ID" value="NZ_AP024702.1"/>
</dbReference>
<keyword evidence="3" id="KW-1185">Reference proteome</keyword>
<dbReference type="Proteomes" id="UP001374893">
    <property type="component" value="Chromosome"/>
</dbReference>
<evidence type="ECO:0000256" key="1">
    <source>
        <dbReference type="SAM" id="MobiDB-lite"/>
    </source>
</evidence>
<evidence type="ECO:0000313" key="3">
    <source>
        <dbReference type="Proteomes" id="UP001374893"/>
    </source>
</evidence>
<sequence length="221" mass="26158">MNLRSVTLSALLLTTISVGAYFLGRYSRNEEIRELESGLESLKDRHQVLREQFESHNGMSWEKLESMDPITRKHMIMQIWYSSQAAGDYYLGREMGHEWSSRWIRNNPLFILEEQTDVMAAFLKELRELERDNPYPQKYPTEETRDPRDGSRIYWEDFLESGDPENPRRIWYGKSRNSGKWMAFEYETGVFEPEGELLKKISRADEPPDENDDVDPFELSD</sequence>
<proteinExistence type="predicted"/>
<feature type="compositionally biased region" description="Acidic residues" evidence="1">
    <location>
        <begin position="207"/>
        <end position="221"/>
    </location>
</feature>
<dbReference type="EMBL" id="AP024702">
    <property type="protein sequence ID" value="BCX48678.1"/>
    <property type="molecule type" value="Genomic_DNA"/>
</dbReference>